<reference evidence="2 3" key="1">
    <citation type="submission" date="2024-12" db="EMBL/GenBank/DDBJ databases">
        <title>Pseudomonas species isolated from Lotus nodules promote plant growth.</title>
        <authorList>
            <person name="Yu Y.-H."/>
            <person name="Kurtenbach J."/>
            <person name="Crosbie D."/>
            <person name="Brachmann A."/>
            <person name="Marin M."/>
        </authorList>
    </citation>
    <scope>NUCLEOTIDE SEQUENCE [LARGE SCALE GENOMIC DNA]</scope>
    <source>
        <strain evidence="2 3">PLb11B</strain>
    </source>
</reference>
<comment type="caution">
    <text evidence="2">The sequence shown here is derived from an EMBL/GenBank/DDBJ whole genome shotgun (WGS) entry which is preliminary data.</text>
</comment>
<sequence>MEKKAQCSEEFFDLPDGVKDSRNTARVQNALLPAVQARFDYPTTPAAPLPFPPTAIGPLRRTANLPQSQRLQS</sequence>
<dbReference type="RefSeq" id="WP_126046266.1">
    <property type="nucleotide sequence ID" value="NZ_JBJNUX010000013.1"/>
</dbReference>
<organism evidence="2 3">
    <name type="scientific">Pseudomonas azerbaijanorientalis</name>
    <dbReference type="NCBI Taxonomy" id="2842350"/>
    <lineage>
        <taxon>Bacteria</taxon>
        <taxon>Pseudomonadati</taxon>
        <taxon>Pseudomonadota</taxon>
        <taxon>Gammaproteobacteria</taxon>
        <taxon>Pseudomonadales</taxon>
        <taxon>Pseudomonadaceae</taxon>
        <taxon>Pseudomonas</taxon>
    </lineage>
</organism>
<dbReference type="EMBL" id="JBJNUY010000002">
    <property type="protein sequence ID" value="MFL8998492.1"/>
    <property type="molecule type" value="Genomic_DNA"/>
</dbReference>
<dbReference type="Proteomes" id="UP001628646">
    <property type="component" value="Unassembled WGS sequence"/>
</dbReference>
<gene>
    <name evidence="2" type="ORF">ACJ8NA_07455</name>
</gene>
<keyword evidence="3" id="KW-1185">Reference proteome</keyword>
<evidence type="ECO:0000313" key="3">
    <source>
        <dbReference type="Proteomes" id="UP001628646"/>
    </source>
</evidence>
<evidence type="ECO:0000256" key="1">
    <source>
        <dbReference type="SAM" id="MobiDB-lite"/>
    </source>
</evidence>
<protein>
    <submittedName>
        <fullName evidence="2">Uncharacterized protein</fullName>
    </submittedName>
</protein>
<evidence type="ECO:0000313" key="2">
    <source>
        <dbReference type="EMBL" id="MFL8998492.1"/>
    </source>
</evidence>
<feature type="compositionally biased region" description="Pro residues" evidence="1">
    <location>
        <begin position="45"/>
        <end position="55"/>
    </location>
</feature>
<feature type="compositionally biased region" description="Polar residues" evidence="1">
    <location>
        <begin position="64"/>
        <end position="73"/>
    </location>
</feature>
<accession>A0ABW8W1N6</accession>
<name>A0ABW8W1N6_9PSED</name>
<proteinExistence type="predicted"/>
<feature type="region of interest" description="Disordered" evidence="1">
    <location>
        <begin position="44"/>
        <end position="73"/>
    </location>
</feature>